<evidence type="ECO:0000313" key="6">
    <source>
        <dbReference type="Proteomes" id="UP000287352"/>
    </source>
</evidence>
<comment type="caution">
    <text evidence="5">The sequence shown here is derived from an EMBL/GenBank/DDBJ whole genome shotgun (WGS) entry which is preliminary data.</text>
</comment>
<dbReference type="AlphaFoldDB" id="A0A402A3P2"/>
<evidence type="ECO:0000313" key="5">
    <source>
        <dbReference type="EMBL" id="GCE13778.1"/>
    </source>
</evidence>
<keyword evidence="2" id="KW-0238">DNA-binding</keyword>
<evidence type="ECO:0000256" key="3">
    <source>
        <dbReference type="ARBA" id="ARBA00023163"/>
    </source>
</evidence>
<dbReference type="Gene3D" id="1.10.10.10">
    <property type="entry name" value="Winged helix-like DNA-binding domain superfamily/Winged helix DNA-binding domain"/>
    <property type="match status" value="1"/>
</dbReference>
<dbReference type="RefSeq" id="WP_161975580.1">
    <property type="nucleotide sequence ID" value="NZ_BIFR01000001.1"/>
</dbReference>
<dbReference type="Pfam" id="PF00455">
    <property type="entry name" value="DeoRC"/>
    <property type="match status" value="1"/>
</dbReference>
<reference evidence="6" key="1">
    <citation type="submission" date="2018-12" db="EMBL/GenBank/DDBJ databases">
        <title>Tengunoibacter tsumagoiensis gen. nov., sp. nov., Dictyobacter kobayashii sp. nov., D. alpinus sp. nov., and D. joshuensis sp. nov. and description of Dictyobacteraceae fam. nov. within the order Ktedonobacterales isolated from Tengu-no-mugimeshi.</title>
        <authorList>
            <person name="Wang C.M."/>
            <person name="Zheng Y."/>
            <person name="Sakai Y."/>
            <person name="Toyoda A."/>
            <person name="Minakuchi Y."/>
            <person name="Abe K."/>
            <person name="Yokota A."/>
            <person name="Yabe S."/>
        </authorList>
    </citation>
    <scope>NUCLEOTIDE SEQUENCE [LARGE SCALE GENOMIC DNA]</scope>
    <source>
        <strain evidence="6">Uno3</strain>
    </source>
</reference>
<dbReference type="PRINTS" id="PR00037">
    <property type="entry name" value="HTHLACR"/>
</dbReference>
<name>A0A402A3P2_9CHLR</name>
<evidence type="ECO:0000256" key="1">
    <source>
        <dbReference type="ARBA" id="ARBA00023015"/>
    </source>
</evidence>
<dbReference type="PROSITE" id="PS51000">
    <property type="entry name" value="HTH_DEOR_2"/>
    <property type="match status" value="1"/>
</dbReference>
<dbReference type="PANTHER" id="PTHR30363">
    <property type="entry name" value="HTH-TYPE TRANSCRIPTIONAL REGULATOR SRLR-RELATED"/>
    <property type="match status" value="1"/>
</dbReference>
<sequence>MTFSTQERRQEVARTLDAFPRLSVQELSHLFSVSQVTIRKDLSWLEERLLVVRTHGGAVSRRSGGLEPAFAIREQVQMTAKERIARLASTLVQDGDTIALDASTTNLTLASFLKGRRELTVVTNGLKAAMELSSQSGISVLMAGGMLRQESLSLVGTWGTGVLEQIHIKTAFVGARGLTLEEGLTEVSSEEVAFKRALLSSVREVVALVDHTKWGQVALATFCPLERLKLVITDAQAPESIIQQMKKRGIDVWQAEM</sequence>
<keyword evidence="6" id="KW-1185">Reference proteome</keyword>
<dbReference type="PANTHER" id="PTHR30363:SF44">
    <property type="entry name" value="AGA OPERON TRANSCRIPTIONAL REPRESSOR-RELATED"/>
    <property type="match status" value="1"/>
</dbReference>
<dbReference type="Proteomes" id="UP000287352">
    <property type="component" value="Unassembled WGS sequence"/>
</dbReference>
<gene>
    <name evidence="5" type="ORF">KTT_36370</name>
</gene>
<dbReference type="GO" id="GO:0003677">
    <property type="term" value="F:DNA binding"/>
    <property type="evidence" value="ECO:0007669"/>
    <property type="project" value="UniProtKB-KW"/>
</dbReference>
<dbReference type="InterPro" id="IPR037171">
    <property type="entry name" value="NagB/RpiA_transferase-like"/>
</dbReference>
<dbReference type="SUPFAM" id="SSF46785">
    <property type="entry name" value="Winged helix' DNA-binding domain"/>
    <property type="match status" value="1"/>
</dbReference>
<dbReference type="InterPro" id="IPR036390">
    <property type="entry name" value="WH_DNA-bd_sf"/>
</dbReference>
<dbReference type="SUPFAM" id="SSF100950">
    <property type="entry name" value="NagB/RpiA/CoA transferase-like"/>
    <property type="match status" value="1"/>
</dbReference>
<keyword evidence="1" id="KW-0805">Transcription regulation</keyword>
<dbReference type="Gene3D" id="3.30.750.70">
    <property type="entry name" value="4-hydroxybutyrate coenzyme like domains"/>
    <property type="match status" value="1"/>
</dbReference>
<keyword evidence="3" id="KW-0804">Transcription</keyword>
<dbReference type="SMART" id="SM01134">
    <property type="entry name" value="DeoRC"/>
    <property type="match status" value="1"/>
</dbReference>
<dbReference type="InterPro" id="IPR036388">
    <property type="entry name" value="WH-like_DNA-bd_sf"/>
</dbReference>
<dbReference type="InterPro" id="IPR050313">
    <property type="entry name" value="Carb_Metab_HTH_regulators"/>
</dbReference>
<evidence type="ECO:0000259" key="4">
    <source>
        <dbReference type="PROSITE" id="PS51000"/>
    </source>
</evidence>
<dbReference type="GO" id="GO:0003700">
    <property type="term" value="F:DNA-binding transcription factor activity"/>
    <property type="evidence" value="ECO:0007669"/>
    <property type="project" value="InterPro"/>
</dbReference>
<dbReference type="InterPro" id="IPR018356">
    <property type="entry name" value="Tscrpt_reg_HTH_DeoR_CS"/>
</dbReference>
<dbReference type="SMART" id="SM00420">
    <property type="entry name" value="HTH_DEOR"/>
    <property type="match status" value="1"/>
</dbReference>
<accession>A0A402A3P2</accession>
<feature type="domain" description="HTH deoR-type" evidence="4">
    <location>
        <begin position="5"/>
        <end position="60"/>
    </location>
</feature>
<organism evidence="5 6">
    <name type="scientific">Tengunoibacter tsumagoiensis</name>
    <dbReference type="NCBI Taxonomy" id="2014871"/>
    <lineage>
        <taxon>Bacteria</taxon>
        <taxon>Bacillati</taxon>
        <taxon>Chloroflexota</taxon>
        <taxon>Ktedonobacteria</taxon>
        <taxon>Ktedonobacterales</taxon>
        <taxon>Dictyobacteraceae</taxon>
        <taxon>Tengunoibacter</taxon>
    </lineage>
</organism>
<dbReference type="InterPro" id="IPR001034">
    <property type="entry name" value="DeoR_HTH"/>
</dbReference>
<dbReference type="EMBL" id="BIFR01000001">
    <property type="protein sequence ID" value="GCE13778.1"/>
    <property type="molecule type" value="Genomic_DNA"/>
</dbReference>
<dbReference type="Pfam" id="PF08220">
    <property type="entry name" value="HTH_DeoR"/>
    <property type="match status" value="1"/>
</dbReference>
<dbReference type="PROSITE" id="PS00894">
    <property type="entry name" value="HTH_DEOR_1"/>
    <property type="match status" value="1"/>
</dbReference>
<protein>
    <submittedName>
        <fullName evidence="5">DeoR family transcriptional regulator</fullName>
    </submittedName>
</protein>
<dbReference type="InterPro" id="IPR014036">
    <property type="entry name" value="DeoR-like_C"/>
</dbReference>
<proteinExistence type="predicted"/>
<evidence type="ECO:0000256" key="2">
    <source>
        <dbReference type="ARBA" id="ARBA00023125"/>
    </source>
</evidence>